<dbReference type="InterPro" id="IPR008966">
    <property type="entry name" value="Adhesion_dom_sf"/>
</dbReference>
<evidence type="ECO:0000259" key="2">
    <source>
        <dbReference type="Pfam" id="PF00419"/>
    </source>
</evidence>
<dbReference type="InterPro" id="IPR050263">
    <property type="entry name" value="Bact_Fimbrial_Adh_Pro"/>
</dbReference>
<dbReference type="AlphaFoldDB" id="A0AAD3YQ00"/>
<feature type="chain" id="PRO_5042294301" evidence="1">
    <location>
        <begin position="17"/>
        <end position="182"/>
    </location>
</feature>
<dbReference type="Proteomes" id="UP000868497">
    <property type="component" value="Unassembled WGS sequence"/>
</dbReference>
<reference evidence="3" key="1">
    <citation type="journal article" date="2018" name="Genome Biol.">
        <title>SKESA: strategic k-mer extension for scrupulous assemblies.</title>
        <authorList>
            <person name="Souvorov A."/>
            <person name="Agarwala R."/>
            <person name="Lipman D.J."/>
        </authorList>
    </citation>
    <scope>NUCLEOTIDE SEQUENCE</scope>
    <source>
        <strain evidence="3">AUSMDU00005748</strain>
    </source>
</reference>
<comment type="caution">
    <text evidence="3">The sequence shown here is derived from an EMBL/GenBank/DDBJ whole genome shotgun (WGS) entry which is preliminary data.</text>
</comment>
<organism evidence="3 4">
    <name type="scientific">Klebsiella oxytoca</name>
    <dbReference type="NCBI Taxonomy" id="571"/>
    <lineage>
        <taxon>Bacteria</taxon>
        <taxon>Pseudomonadati</taxon>
        <taxon>Pseudomonadota</taxon>
        <taxon>Gammaproteobacteria</taxon>
        <taxon>Enterobacterales</taxon>
        <taxon>Enterobacteriaceae</taxon>
        <taxon>Klebsiella/Raoultella group</taxon>
        <taxon>Klebsiella</taxon>
    </lineage>
</organism>
<reference evidence="3" key="2">
    <citation type="submission" date="2019-09" db="EMBL/GenBank/DDBJ databases">
        <authorList>
            <consortium name="NCBI Pathogen Detection Project"/>
        </authorList>
    </citation>
    <scope>NUCLEOTIDE SEQUENCE</scope>
    <source>
        <strain evidence="3">AUSMDU00005748</strain>
    </source>
</reference>
<name>A0AAD3YQ00_KLEOX</name>
<dbReference type="Gene3D" id="2.60.40.1090">
    <property type="entry name" value="Fimbrial-type adhesion domain"/>
    <property type="match status" value="1"/>
</dbReference>
<dbReference type="RefSeq" id="WP_032705149.1">
    <property type="nucleotide sequence ID" value="NZ_ABJALA020000006.1"/>
</dbReference>
<accession>A0AAD3YQ00</accession>
<feature type="signal peptide" evidence="1">
    <location>
        <begin position="1"/>
        <end position="16"/>
    </location>
</feature>
<protein>
    <submittedName>
        <fullName evidence="3">Type 1 fimbrial protein</fullName>
    </submittedName>
</protein>
<keyword evidence="1" id="KW-0732">Signal</keyword>
<dbReference type="PANTHER" id="PTHR33420">
    <property type="entry name" value="FIMBRIAL SUBUNIT ELFA-RELATED"/>
    <property type="match status" value="1"/>
</dbReference>
<sequence>MLALFSFAALSGSALAATPTVTFQGEVTSQTCSVSINGETNSVVLLPTVSTADFGANLANGQTAGLTPFTVTVSGCTAPAAGEGPQLIKTRFLGFDVDSASGTLGNRATTDAAVGYGIQLTTTDAGTTPVVLSGVTDVAGLSLPEGDTSTSHSFGAQYYVIDAASATPGAIIAVAEYTLSYL</sequence>
<dbReference type="PANTHER" id="PTHR33420:SF10">
    <property type="entry name" value="FIMBRIAE MAJOR SUBUNIT"/>
    <property type="match status" value="1"/>
</dbReference>
<dbReference type="GO" id="GO:0009289">
    <property type="term" value="C:pilus"/>
    <property type="evidence" value="ECO:0007669"/>
    <property type="project" value="InterPro"/>
</dbReference>
<gene>
    <name evidence="3" type="ORF">F6W21_15195</name>
</gene>
<dbReference type="InterPro" id="IPR000259">
    <property type="entry name" value="Adhesion_dom_fimbrial"/>
</dbReference>
<feature type="domain" description="Fimbrial-type adhesion" evidence="2">
    <location>
        <begin position="22"/>
        <end position="181"/>
    </location>
</feature>
<dbReference type="EMBL" id="DACXIC010000017">
    <property type="protein sequence ID" value="HAU4357675.1"/>
    <property type="molecule type" value="Genomic_DNA"/>
</dbReference>
<proteinExistence type="predicted"/>
<dbReference type="GO" id="GO:0043709">
    <property type="term" value="P:cell adhesion involved in single-species biofilm formation"/>
    <property type="evidence" value="ECO:0007669"/>
    <property type="project" value="TreeGrafter"/>
</dbReference>
<dbReference type="Pfam" id="PF00419">
    <property type="entry name" value="Fimbrial"/>
    <property type="match status" value="1"/>
</dbReference>
<evidence type="ECO:0000313" key="3">
    <source>
        <dbReference type="EMBL" id="HAU4357675.1"/>
    </source>
</evidence>
<evidence type="ECO:0000256" key="1">
    <source>
        <dbReference type="SAM" id="SignalP"/>
    </source>
</evidence>
<dbReference type="InterPro" id="IPR036937">
    <property type="entry name" value="Adhesion_dom_fimbrial_sf"/>
</dbReference>
<evidence type="ECO:0000313" key="4">
    <source>
        <dbReference type="Proteomes" id="UP000868497"/>
    </source>
</evidence>
<dbReference type="SUPFAM" id="SSF49401">
    <property type="entry name" value="Bacterial adhesins"/>
    <property type="match status" value="1"/>
</dbReference>